<gene>
    <name evidence="5" type="ORF">OHJ16_11170</name>
</gene>
<dbReference type="PROSITE" id="PS00211">
    <property type="entry name" value="ABC_TRANSPORTER_1"/>
    <property type="match status" value="1"/>
</dbReference>
<dbReference type="PANTHER" id="PTHR42781:SF4">
    <property type="entry name" value="SPERMIDINE_PUTRESCINE IMPORT ATP-BINDING PROTEIN POTA"/>
    <property type="match status" value="1"/>
</dbReference>
<dbReference type="Gene3D" id="3.40.50.300">
    <property type="entry name" value="P-loop containing nucleotide triphosphate hydrolases"/>
    <property type="match status" value="1"/>
</dbReference>
<dbReference type="InterPro" id="IPR017871">
    <property type="entry name" value="ABC_transporter-like_CS"/>
</dbReference>
<dbReference type="EMBL" id="JAPTMY010000025">
    <property type="protein sequence ID" value="MCZ0858603.1"/>
    <property type="molecule type" value="Genomic_DNA"/>
</dbReference>
<evidence type="ECO:0000259" key="4">
    <source>
        <dbReference type="PROSITE" id="PS50893"/>
    </source>
</evidence>
<evidence type="ECO:0000256" key="2">
    <source>
        <dbReference type="ARBA" id="ARBA00022741"/>
    </source>
</evidence>
<organism evidence="5 6">
    <name type="scientific">Actinomyces israelii</name>
    <dbReference type="NCBI Taxonomy" id="1659"/>
    <lineage>
        <taxon>Bacteria</taxon>
        <taxon>Bacillati</taxon>
        <taxon>Actinomycetota</taxon>
        <taxon>Actinomycetes</taxon>
        <taxon>Actinomycetales</taxon>
        <taxon>Actinomycetaceae</taxon>
        <taxon>Actinomyces</taxon>
    </lineage>
</organism>
<evidence type="ECO:0000256" key="3">
    <source>
        <dbReference type="ARBA" id="ARBA00022840"/>
    </source>
</evidence>
<dbReference type="GO" id="GO:0005524">
    <property type="term" value="F:ATP binding"/>
    <property type="evidence" value="ECO:0007669"/>
    <property type="project" value="UniProtKB-KW"/>
</dbReference>
<comment type="caution">
    <text evidence="5">The sequence shown here is derived from an EMBL/GenBank/DDBJ whole genome shotgun (WGS) entry which is preliminary data.</text>
</comment>
<dbReference type="RefSeq" id="WP_268917965.1">
    <property type="nucleotide sequence ID" value="NZ_CP124548.1"/>
</dbReference>
<keyword evidence="3 5" id="KW-0067">ATP-binding</keyword>
<dbReference type="PROSITE" id="PS50893">
    <property type="entry name" value="ABC_TRANSPORTER_2"/>
    <property type="match status" value="1"/>
</dbReference>
<keyword evidence="2" id="KW-0547">Nucleotide-binding</keyword>
<dbReference type="InterPro" id="IPR013611">
    <property type="entry name" value="Transp-assoc_OB_typ2"/>
</dbReference>
<dbReference type="SUPFAM" id="SSF52540">
    <property type="entry name" value="P-loop containing nucleoside triphosphate hydrolases"/>
    <property type="match status" value="1"/>
</dbReference>
<dbReference type="InterPro" id="IPR027417">
    <property type="entry name" value="P-loop_NTPase"/>
</dbReference>
<dbReference type="Pfam" id="PF08402">
    <property type="entry name" value="TOBE_2"/>
    <property type="match status" value="1"/>
</dbReference>
<dbReference type="InterPro" id="IPR003439">
    <property type="entry name" value="ABC_transporter-like_ATP-bd"/>
</dbReference>
<keyword evidence="6" id="KW-1185">Reference proteome</keyword>
<evidence type="ECO:0000313" key="6">
    <source>
        <dbReference type="Proteomes" id="UP001072034"/>
    </source>
</evidence>
<keyword evidence="1" id="KW-0813">Transport</keyword>
<dbReference type="InterPro" id="IPR003593">
    <property type="entry name" value="AAA+_ATPase"/>
</dbReference>
<dbReference type="InterPro" id="IPR050093">
    <property type="entry name" value="ABC_SmlMolc_Importer"/>
</dbReference>
<protein>
    <submittedName>
        <fullName evidence="5">ABC transporter ATP-binding protein</fullName>
    </submittedName>
</protein>
<proteinExistence type="predicted"/>
<dbReference type="SMART" id="SM00382">
    <property type="entry name" value="AAA"/>
    <property type="match status" value="1"/>
</dbReference>
<accession>A0ABT4IBW2</accession>
<sequence length="438" mass="46064">MSTTTDPTADAASTAAAAATDSATGSAAAPGAAAPTGVGAAATGTGTSIGTDIGTDTAATTAGRLELRDVVKIFANRGKDVVAVDHVALDIAPGEFITFLGPSGCGKTTTLRMIAGFEDTTSGQVVLDGEDMVVLPPNKRPMSMVFQSYALFPHLSVRDNVSYGLKLRRLGADEIRDRVDVVLASMNLTALADRSPNELSGGQQQRVALARAMVVRPKVLLFDEPLSNLDAKLRVRMRLEIRRLQQRMGITSIYVTHDQAEAMTMSDRIVVMNAGRIEQVATPEEIYRHPASVFVADFIGRANFLETTAGTISNGAARVDVLGQGLVVPVHPDVSEGDEVCVVVRPESVRLSRADDGGDDSGRAGGVGAGELTGRRGTVLTSVFYGDHVEYTVETAHGTLVCVESDPEVSDIHAEGDAVEVSIETRRAWTLPAAPLPV</sequence>
<dbReference type="Gene3D" id="2.40.50.100">
    <property type="match status" value="1"/>
</dbReference>
<name>A0ABT4IBW2_9ACTO</name>
<dbReference type="PANTHER" id="PTHR42781">
    <property type="entry name" value="SPERMIDINE/PUTRESCINE IMPORT ATP-BINDING PROTEIN POTA"/>
    <property type="match status" value="1"/>
</dbReference>
<dbReference type="SUPFAM" id="SSF50331">
    <property type="entry name" value="MOP-like"/>
    <property type="match status" value="1"/>
</dbReference>
<dbReference type="Pfam" id="PF00005">
    <property type="entry name" value="ABC_tran"/>
    <property type="match status" value="1"/>
</dbReference>
<dbReference type="InterPro" id="IPR008995">
    <property type="entry name" value="Mo/tungstate-bd_C_term_dom"/>
</dbReference>
<dbReference type="Proteomes" id="UP001072034">
    <property type="component" value="Unassembled WGS sequence"/>
</dbReference>
<evidence type="ECO:0000313" key="5">
    <source>
        <dbReference type="EMBL" id="MCZ0858603.1"/>
    </source>
</evidence>
<evidence type="ECO:0000256" key="1">
    <source>
        <dbReference type="ARBA" id="ARBA00022448"/>
    </source>
</evidence>
<feature type="domain" description="ABC transporter" evidence="4">
    <location>
        <begin position="65"/>
        <end position="299"/>
    </location>
</feature>
<reference evidence="5" key="1">
    <citation type="submission" date="2022-10" db="EMBL/GenBank/DDBJ databases">
        <title>Genome sequence of Actinomyces israelii ATCC 10048.</title>
        <authorList>
            <person name="Watt R.M."/>
            <person name="Tong W.M."/>
        </authorList>
    </citation>
    <scope>NUCLEOTIDE SEQUENCE</scope>
    <source>
        <strain evidence="5">ATCC 10048</strain>
    </source>
</reference>